<dbReference type="Ensembl" id="ENSKMAT00000012428.1">
    <property type="protein sequence ID" value="ENSKMAP00000012244.1"/>
    <property type="gene ID" value="ENSKMAG00000009189.1"/>
</dbReference>
<dbReference type="InterPro" id="IPR002126">
    <property type="entry name" value="Cadherin-like_dom"/>
</dbReference>
<feature type="chain" id="PRO_5018723852" evidence="10">
    <location>
        <begin position="28"/>
        <end position="244"/>
    </location>
</feature>
<dbReference type="PANTHER" id="PTHR24028">
    <property type="entry name" value="CADHERIN-87A"/>
    <property type="match status" value="1"/>
</dbReference>
<dbReference type="PRINTS" id="PR00205">
    <property type="entry name" value="CADHERIN"/>
</dbReference>
<dbReference type="InterPro" id="IPR050174">
    <property type="entry name" value="Protocadherin/Cadherin-CA"/>
</dbReference>
<keyword evidence="7" id="KW-0472">Membrane</keyword>
<dbReference type="GO" id="GO:0005886">
    <property type="term" value="C:plasma membrane"/>
    <property type="evidence" value="ECO:0007669"/>
    <property type="project" value="InterPro"/>
</dbReference>
<evidence type="ECO:0000256" key="7">
    <source>
        <dbReference type="ARBA" id="ARBA00023136"/>
    </source>
</evidence>
<dbReference type="PROSITE" id="PS00232">
    <property type="entry name" value="CADHERIN_1"/>
    <property type="match status" value="1"/>
</dbReference>
<keyword evidence="10" id="KW-0732">Signal</keyword>
<evidence type="ECO:0000256" key="2">
    <source>
        <dbReference type="ARBA" id="ARBA00022692"/>
    </source>
</evidence>
<dbReference type="Pfam" id="PF08266">
    <property type="entry name" value="Cadherin_2"/>
    <property type="match status" value="1"/>
</dbReference>
<dbReference type="CDD" id="cd11304">
    <property type="entry name" value="Cadherin_repeat"/>
    <property type="match status" value="2"/>
</dbReference>
<sequence>MEGNLQNQSFWWISGLLLLCFVDRIFAQLKYSVPEHVQVGSPVGNVAKDLGLDIGSLPSRRFRIVSGPNHALFALNQNNGVMSVAQNADREVLCDGTKVCLIKTVSQYDITITATDCGEPQLYKVKTLHIQVSDVNDNIPVFSQNPVELYLVENNSAGAAIFSITATDEDLNENAAISYHIAKADGVKGEMASYLNINSENGLITALKSFDFENLKTFQFHVVATDSGAPSLSSNFFLFSTSFV</sequence>
<keyword evidence="13" id="KW-1185">Reference proteome</keyword>
<protein>
    <submittedName>
        <fullName evidence="12">Protocadherin 2 alpha a 1</fullName>
    </submittedName>
</protein>
<accession>A0A3Q3ALF4</accession>
<keyword evidence="3" id="KW-0677">Repeat</keyword>
<feature type="signal peptide" evidence="10">
    <location>
        <begin position="1"/>
        <end position="27"/>
    </location>
</feature>
<keyword evidence="6" id="KW-1133">Transmembrane helix</keyword>
<evidence type="ECO:0000256" key="10">
    <source>
        <dbReference type="SAM" id="SignalP"/>
    </source>
</evidence>
<name>A0A3Q3ALF4_KRYMA</name>
<evidence type="ECO:0000256" key="3">
    <source>
        <dbReference type="ARBA" id="ARBA00022737"/>
    </source>
</evidence>
<comment type="subcellular location">
    <subcellularLocation>
        <location evidence="1">Membrane</location>
        <topology evidence="1">Single-pass membrane protein</topology>
    </subcellularLocation>
</comment>
<evidence type="ECO:0000313" key="12">
    <source>
        <dbReference type="Ensembl" id="ENSKMAP00000012244.1"/>
    </source>
</evidence>
<dbReference type="FunFam" id="2.60.40.60:FF:000001">
    <property type="entry name" value="Protocadherin alpha 2"/>
    <property type="match status" value="1"/>
</dbReference>
<feature type="domain" description="Cadherin" evidence="11">
    <location>
        <begin position="32"/>
        <end position="142"/>
    </location>
</feature>
<dbReference type="GO" id="GO:0009653">
    <property type="term" value="P:anatomical structure morphogenesis"/>
    <property type="evidence" value="ECO:0007669"/>
    <property type="project" value="UniProtKB-ARBA"/>
</dbReference>
<dbReference type="Proteomes" id="UP000264800">
    <property type="component" value="Unplaced"/>
</dbReference>
<dbReference type="GO" id="GO:0007156">
    <property type="term" value="P:homophilic cell adhesion via plasma membrane adhesion molecules"/>
    <property type="evidence" value="ECO:0007669"/>
    <property type="project" value="InterPro"/>
</dbReference>
<keyword evidence="8" id="KW-0325">Glycoprotein</keyword>
<reference evidence="12" key="1">
    <citation type="submission" date="2025-08" db="UniProtKB">
        <authorList>
            <consortium name="Ensembl"/>
        </authorList>
    </citation>
    <scope>IDENTIFICATION</scope>
</reference>
<dbReference type="PANTHER" id="PTHR24028:SF337">
    <property type="entry name" value="PROTOCADHERIN 2 ALPHA A 3 PRECURSOR-RELATED"/>
    <property type="match status" value="1"/>
</dbReference>
<evidence type="ECO:0000256" key="5">
    <source>
        <dbReference type="ARBA" id="ARBA00022889"/>
    </source>
</evidence>
<dbReference type="PROSITE" id="PS50268">
    <property type="entry name" value="CADHERIN_2"/>
    <property type="match status" value="2"/>
</dbReference>
<dbReference type="SUPFAM" id="SSF49313">
    <property type="entry name" value="Cadherin-like"/>
    <property type="match status" value="2"/>
</dbReference>
<evidence type="ECO:0000256" key="4">
    <source>
        <dbReference type="ARBA" id="ARBA00022837"/>
    </source>
</evidence>
<dbReference type="AlphaFoldDB" id="A0A3Q3ALF4"/>
<dbReference type="InterPro" id="IPR015919">
    <property type="entry name" value="Cadherin-like_sf"/>
</dbReference>
<keyword evidence="5" id="KW-0130">Cell adhesion</keyword>
<dbReference type="SMART" id="SM00112">
    <property type="entry name" value="CA"/>
    <property type="match status" value="2"/>
</dbReference>
<evidence type="ECO:0000313" key="13">
    <source>
        <dbReference type="Proteomes" id="UP000264800"/>
    </source>
</evidence>
<dbReference type="GeneTree" id="ENSGT00940000165118"/>
<dbReference type="InterPro" id="IPR013164">
    <property type="entry name" value="Cadherin_N"/>
</dbReference>
<evidence type="ECO:0000256" key="8">
    <source>
        <dbReference type="ARBA" id="ARBA00023180"/>
    </source>
</evidence>
<evidence type="ECO:0000256" key="9">
    <source>
        <dbReference type="PROSITE-ProRule" id="PRU00043"/>
    </source>
</evidence>
<proteinExistence type="predicted"/>
<keyword evidence="4 9" id="KW-0106">Calcium</keyword>
<dbReference type="GO" id="GO:0005509">
    <property type="term" value="F:calcium ion binding"/>
    <property type="evidence" value="ECO:0007669"/>
    <property type="project" value="UniProtKB-UniRule"/>
</dbReference>
<evidence type="ECO:0000259" key="11">
    <source>
        <dbReference type="PROSITE" id="PS50268"/>
    </source>
</evidence>
<feature type="domain" description="Cadherin" evidence="11">
    <location>
        <begin position="143"/>
        <end position="234"/>
    </location>
</feature>
<dbReference type="InterPro" id="IPR020894">
    <property type="entry name" value="Cadherin_CS"/>
</dbReference>
<dbReference type="Gene3D" id="2.60.40.60">
    <property type="entry name" value="Cadherins"/>
    <property type="match status" value="2"/>
</dbReference>
<evidence type="ECO:0000256" key="6">
    <source>
        <dbReference type="ARBA" id="ARBA00022989"/>
    </source>
</evidence>
<evidence type="ECO:0000256" key="1">
    <source>
        <dbReference type="ARBA" id="ARBA00004167"/>
    </source>
</evidence>
<keyword evidence="2" id="KW-0812">Transmembrane</keyword>
<reference evidence="12" key="2">
    <citation type="submission" date="2025-09" db="UniProtKB">
        <authorList>
            <consortium name="Ensembl"/>
        </authorList>
    </citation>
    <scope>IDENTIFICATION</scope>
</reference>
<dbReference type="Pfam" id="PF00028">
    <property type="entry name" value="Cadherin"/>
    <property type="match status" value="1"/>
</dbReference>
<organism evidence="12 13">
    <name type="scientific">Kryptolebias marmoratus</name>
    <name type="common">Mangrove killifish</name>
    <name type="synonym">Rivulus marmoratus</name>
    <dbReference type="NCBI Taxonomy" id="37003"/>
    <lineage>
        <taxon>Eukaryota</taxon>
        <taxon>Metazoa</taxon>
        <taxon>Chordata</taxon>
        <taxon>Craniata</taxon>
        <taxon>Vertebrata</taxon>
        <taxon>Euteleostomi</taxon>
        <taxon>Actinopterygii</taxon>
        <taxon>Neopterygii</taxon>
        <taxon>Teleostei</taxon>
        <taxon>Neoteleostei</taxon>
        <taxon>Acanthomorphata</taxon>
        <taxon>Ovalentaria</taxon>
        <taxon>Atherinomorphae</taxon>
        <taxon>Cyprinodontiformes</taxon>
        <taxon>Rivulidae</taxon>
        <taxon>Kryptolebias</taxon>
    </lineage>
</organism>